<keyword evidence="4" id="KW-1185">Reference proteome</keyword>
<keyword evidence="1" id="KW-0175">Coiled coil</keyword>
<feature type="chain" id="PRO_5021445374" description="BZIP transcription factor" evidence="2">
    <location>
        <begin position="23"/>
        <end position="331"/>
    </location>
</feature>
<dbReference type="Proteomes" id="UP000319175">
    <property type="component" value="Unassembled WGS sequence"/>
</dbReference>
<dbReference type="EMBL" id="VFJE01000055">
    <property type="protein sequence ID" value="TPD66966.1"/>
    <property type="molecule type" value="Genomic_DNA"/>
</dbReference>
<keyword evidence="2" id="KW-0732">Signal</keyword>
<comment type="caution">
    <text evidence="3">The sequence shown here is derived from an EMBL/GenBank/DDBJ whole genome shotgun (WGS) entry which is preliminary data.</text>
</comment>
<dbReference type="AlphaFoldDB" id="A0A501Q4L3"/>
<organism evidence="3 4">
    <name type="scientific">Flavobacterium microcysteis</name>
    <dbReference type="NCBI Taxonomy" id="2596891"/>
    <lineage>
        <taxon>Bacteria</taxon>
        <taxon>Pseudomonadati</taxon>
        <taxon>Bacteroidota</taxon>
        <taxon>Flavobacteriia</taxon>
        <taxon>Flavobacteriales</taxon>
        <taxon>Flavobacteriaceae</taxon>
        <taxon>Flavobacterium</taxon>
    </lineage>
</organism>
<feature type="coiled-coil region" evidence="1">
    <location>
        <begin position="300"/>
        <end position="330"/>
    </location>
</feature>
<protein>
    <recommendedName>
        <fullName evidence="5">BZIP transcription factor</fullName>
    </recommendedName>
</protein>
<reference evidence="3 4" key="1">
    <citation type="submission" date="2019-06" db="EMBL/GenBank/DDBJ databases">
        <title>Flavobacterium sp. MaA-Y11 from geoumgang.</title>
        <authorList>
            <person name="Jeong S."/>
        </authorList>
    </citation>
    <scope>NUCLEOTIDE SEQUENCE [LARGE SCALE GENOMIC DNA]</scope>
    <source>
        <strain evidence="3 4">MaA-Y11</strain>
    </source>
</reference>
<sequence length="331" mass="36000">MKSNLLVFLTLFTTLTVCISSAQCNNPVIFPASNNAGTGGIVCLDGSIVSSVPYPKICFENIRGDMKMVYKDTDTLFTFTKEGRLGIGTLTPSRLLDVNGSANINGDTNINGNVTINNHFLKFAPANNMDAIIQRITPGNMIVNSGGGTSSLYLNYASVYNAGTGGVNIFDGGTTNFAKLWITKGIGNGIESVGGNLVISPSGGRVIISDLSNPNLKIPTANYKLIVQSGILTEKVKVAVQNSANWSDYVFAEDYNLMSLYDVEKYIKKNQHLPNIPSAKELVKEGLDLGEMQAKQMEKIEELTLYMIEMKKEIDSLKKENSELRKKNNKS</sequence>
<evidence type="ECO:0000256" key="2">
    <source>
        <dbReference type="SAM" id="SignalP"/>
    </source>
</evidence>
<feature type="signal peptide" evidence="2">
    <location>
        <begin position="1"/>
        <end position="22"/>
    </location>
</feature>
<evidence type="ECO:0000313" key="3">
    <source>
        <dbReference type="EMBL" id="TPD66966.1"/>
    </source>
</evidence>
<dbReference type="RefSeq" id="WP_140001127.1">
    <property type="nucleotide sequence ID" value="NZ_VFJE01000055.1"/>
</dbReference>
<dbReference type="OrthoDB" id="9808753at2"/>
<proteinExistence type="predicted"/>
<reference evidence="3 4" key="2">
    <citation type="submission" date="2019-06" db="EMBL/GenBank/DDBJ databases">
        <authorList>
            <person name="Seo Y."/>
        </authorList>
    </citation>
    <scope>NUCLEOTIDE SEQUENCE [LARGE SCALE GENOMIC DNA]</scope>
    <source>
        <strain evidence="3 4">MaA-Y11</strain>
    </source>
</reference>
<name>A0A501Q4L3_9FLAO</name>
<accession>A0A501Q4L3</accession>
<gene>
    <name evidence="3" type="ORF">FJA49_11840</name>
</gene>
<evidence type="ECO:0000256" key="1">
    <source>
        <dbReference type="SAM" id="Coils"/>
    </source>
</evidence>
<evidence type="ECO:0000313" key="4">
    <source>
        <dbReference type="Proteomes" id="UP000319175"/>
    </source>
</evidence>
<evidence type="ECO:0008006" key="5">
    <source>
        <dbReference type="Google" id="ProtNLM"/>
    </source>
</evidence>